<feature type="signal peptide" evidence="1">
    <location>
        <begin position="1"/>
        <end position="17"/>
    </location>
</feature>
<sequence length="198" mass="22847">MKKIVCLLLISIIVLSACNSKENTKPKKDSYTEEAVKFTKYMANGQYSKIQDMYGISKDEKGVSDDKEEIKEYYDQIYSMVDEKDLENAKDEKLNYAIYETPYKKKQKVFTIVFKPNVENKFMDPGEPLLDGKYQKINLLVMGEGTYKRVNGNTEGKAIMKINERKHGLSEKLMSKISEDSKLVENKGIPKKDLKKLE</sequence>
<evidence type="ECO:0000256" key="1">
    <source>
        <dbReference type="SAM" id="SignalP"/>
    </source>
</evidence>
<keyword evidence="2" id="KW-0614">Plasmid</keyword>
<proteinExistence type="predicted"/>
<organism evidence="2">
    <name type="scientific">Staphylococcus epidermidis</name>
    <dbReference type="NCBI Taxonomy" id="1282"/>
    <lineage>
        <taxon>Bacteria</taxon>
        <taxon>Bacillati</taxon>
        <taxon>Bacillota</taxon>
        <taxon>Bacilli</taxon>
        <taxon>Bacillales</taxon>
        <taxon>Staphylococcaceae</taxon>
        <taxon>Staphylococcus</taxon>
    </lineage>
</organism>
<accession>A0A1V0CTD5</accession>
<dbReference type="AlphaFoldDB" id="A0A1V0CTD5"/>
<name>A0A1V0CTD5_STAEP</name>
<reference evidence="2" key="1">
    <citation type="submission" date="2016-07" db="EMBL/GenBank/DDBJ databases">
        <title>Emergence and control of Linezolid-resistant Staphylococcus epidermidis in an intensive care unit.</title>
        <authorList>
            <person name="Layer F."/>
            <person name="Bender J.K."/>
        </authorList>
    </citation>
    <scope>NUCLEOTIDE SEQUENCE</scope>
    <source>
        <strain evidence="2">14-01514</strain>
        <plasmid evidence="2">p14-01514</plasmid>
    </source>
</reference>
<dbReference type="RefSeq" id="WP_063280118.1">
    <property type="nucleotide sequence ID" value="NZ_KX520649.1"/>
</dbReference>
<evidence type="ECO:0008006" key="3">
    <source>
        <dbReference type="Google" id="ProtNLM"/>
    </source>
</evidence>
<dbReference type="PROSITE" id="PS51257">
    <property type="entry name" value="PROKAR_LIPOPROTEIN"/>
    <property type="match status" value="1"/>
</dbReference>
<protein>
    <recommendedName>
        <fullName evidence="3">Lipoprotein</fullName>
    </recommendedName>
</protein>
<geneLocation type="plasmid" evidence="2">
    <name>p14-01514</name>
</geneLocation>
<evidence type="ECO:0000313" key="2">
    <source>
        <dbReference type="EMBL" id="ARA73626.1"/>
    </source>
</evidence>
<feature type="chain" id="PRO_5039004574" description="Lipoprotein" evidence="1">
    <location>
        <begin position="18"/>
        <end position="198"/>
    </location>
</feature>
<keyword evidence="1" id="KW-0732">Signal</keyword>
<dbReference type="EMBL" id="KX520649">
    <property type="protein sequence ID" value="ARA73626.1"/>
    <property type="molecule type" value="Genomic_DNA"/>
</dbReference>